<dbReference type="Pfam" id="PF01275">
    <property type="entry name" value="Myelin_PLP"/>
    <property type="match status" value="1"/>
</dbReference>
<dbReference type="PANTHER" id="PTHR11683">
    <property type="entry name" value="MYELIN PROTEOLIPID"/>
    <property type="match status" value="1"/>
</dbReference>
<protein>
    <submittedName>
        <fullName evidence="2">CSON009947 protein</fullName>
    </submittedName>
</protein>
<dbReference type="EMBL" id="UFQT01000039">
    <property type="protein sequence ID" value="SSX18509.1"/>
    <property type="molecule type" value="Genomic_DNA"/>
</dbReference>
<dbReference type="GO" id="GO:0031175">
    <property type="term" value="P:neuron projection development"/>
    <property type="evidence" value="ECO:0007669"/>
    <property type="project" value="TreeGrafter"/>
</dbReference>
<feature type="transmembrane region" description="Helical" evidence="1">
    <location>
        <begin position="118"/>
        <end position="141"/>
    </location>
</feature>
<reference evidence="2" key="1">
    <citation type="submission" date="2018-07" db="EMBL/GenBank/DDBJ databases">
        <authorList>
            <person name="Quirk P.G."/>
            <person name="Krulwich T.A."/>
        </authorList>
    </citation>
    <scope>NUCLEOTIDE SEQUENCE</scope>
</reference>
<dbReference type="InterPro" id="IPR001614">
    <property type="entry name" value="Myelin_PLP"/>
</dbReference>
<keyword evidence="1" id="KW-0472">Membrane</keyword>
<name>A0A336LPL7_CULSO</name>
<gene>
    <name evidence="2" type="primary">CSON009947</name>
</gene>
<evidence type="ECO:0000313" key="2">
    <source>
        <dbReference type="EMBL" id="SSX18509.1"/>
    </source>
</evidence>
<evidence type="ECO:0000256" key="1">
    <source>
        <dbReference type="SAM" id="Phobius"/>
    </source>
</evidence>
<sequence>MGNCCQPCVTRIPYATLIATVMCLIGVGIFCGTMYRGTSLAIIMFDTVFRLRLAWIDAIQIIFVIVGASMAALGFMILFVGCLATGATRHKVYRAWGSRVGGRISCAVFMGITYILKLLWIVILCFLAIVNFVFIVFWNIFPVPTRNS</sequence>
<feature type="transmembrane region" description="Helical" evidence="1">
    <location>
        <begin position="12"/>
        <end position="35"/>
    </location>
</feature>
<organism evidence="2">
    <name type="scientific">Culicoides sonorensis</name>
    <name type="common">Biting midge</name>
    <dbReference type="NCBI Taxonomy" id="179676"/>
    <lineage>
        <taxon>Eukaryota</taxon>
        <taxon>Metazoa</taxon>
        <taxon>Ecdysozoa</taxon>
        <taxon>Arthropoda</taxon>
        <taxon>Hexapoda</taxon>
        <taxon>Insecta</taxon>
        <taxon>Pterygota</taxon>
        <taxon>Neoptera</taxon>
        <taxon>Endopterygota</taxon>
        <taxon>Diptera</taxon>
        <taxon>Nematocera</taxon>
        <taxon>Chironomoidea</taxon>
        <taxon>Ceratopogonidae</taxon>
        <taxon>Ceratopogoninae</taxon>
        <taxon>Culicoides</taxon>
        <taxon>Monoculicoides</taxon>
    </lineage>
</organism>
<dbReference type="PANTHER" id="PTHR11683:SF12">
    <property type="entry name" value="M6, ISOFORM F"/>
    <property type="match status" value="1"/>
</dbReference>
<accession>A0A336LPL7</accession>
<keyword evidence="1" id="KW-0812">Transmembrane</keyword>
<dbReference type="VEuPathDB" id="VectorBase:CSON009947"/>
<feature type="transmembrane region" description="Helical" evidence="1">
    <location>
        <begin position="55"/>
        <end position="84"/>
    </location>
</feature>
<proteinExistence type="predicted"/>
<keyword evidence="1" id="KW-1133">Transmembrane helix</keyword>
<dbReference type="GO" id="GO:0005886">
    <property type="term" value="C:plasma membrane"/>
    <property type="evidence" value="ECO:0007669"/>
    <property type="project" value="TreeGrafter"/>
</dbReference>
<dbReference type="AlphaFoldDB" id="A0A336LPL7"/>